<sequence>MPEIFFGGARGGGKTDGVLGKWALKERRYGAHFNARMFRKATTTSEDAIERAKEIFVPLGAKFNESKLTFRMPHGGRVAFGYLDGEKDAEAQQGKNLTDVWIEEAGQYAQPTAIDKLFGALRSSHGVPVQMILTANPGGAGQGWIRERYKLVPFPMGPKLVERVLPDGSVHKMAVIPSRLSDNRILIDSDPLYASRLQLTGGAKLVKAWLGGDWSSVEGAFFDEWDEAKHVVAPFAIPSDWLRFRSMDWGSAKPFSVGWWVIAGDDTRIPRLDGVEGTRTIPRGAMVRYREWYGCKPGQANAGLKLTAEQVADGIASREANERIAYGVLDPAAFAEDGGPSIAQRMQRWSDPGRGLKGPAFREADNKRVPRAGAMGGWDAMRQRLIGEAERPMLYVFSTCRDFIRTVPMIQHDTSRPEDLDTDAEDHVADEARYGCMSRPWVAKAPAAAKAKSTGYAPMGGGSGRSWRT</sequence>
<dbReference type="Proteomes" id="UP001055039">
    <property type="component" value="Unassembled WGS sequence"/>
</dbReference>
<keyword evidence="4" id="KW-1185">Reference proteome</keyword>
<organism evidence="3 4">
    <name type="scientific">Methylorubrum aminovorans</name>
    <dbReference type="NCBI Taxonomy" id="269069"/>
    <lineage>
        <taxon>Bacteria</taxon>
        <taxon>Pseudomonadati</taxon>
        <taxon>Pseudomonadota</taxon>
        <taxon>Alphaproteobacteria</taxon>
        <taxon>Hyphomicrobiales</taxon>
        <taxon>Methylobacteriaceae</taxon>
        <taxon>Methylorubrum</taxon>
    </lineage>
</organism>
<evidence type="ECO:0000259" key="2">
    <source>
        <dbReference type="Pfam" id="PF04466"/>
    </source>
</evidence>
<dbReference type="InterPro" id="IPR035412">
    <property type="entry name" value="Terminase_L_N"/>
</dbReference>
<evidence type="ECO:0000313" key="3">
    <source>
        <dbReference type="EMBL" id="GJE63745.1"/>
    </source>
</evidence>
<feature type="region of interest" description="Disordered" evidence="1">
    <location>
        <begin position="448"/>
        <end position="469"/>
    </location>
</feature>
<protein>
    <recommendedName>
        <fullName evidence="2">Phage terminase large subunit N-terminal domain-containing protein</fullName>
    </recommendedName>
</protein>
<name>A0ABQ4U8M0_9HYPH</name>
<accession>A0ABQ4U8M0</accession>
<comment type="caution">
    <text evidence="3">The sequence shown here is derived from an EMBL/GenBank/DDBJ whole genome shotgun (WGS) entry which is preliminary data.</text>
</comment>
<feature type="domain" description="Phage terminase large subunit N-terminal" evidence="2">
    <location>
        <begin position="6"/>
        <end position="149"/>
    </location>
</feature>
<reference evidence="3" key="2">
    <citation type="submission" date="2021-08" db="EMBL/GenBank/DDBJ databases">
        <authorList>
            <person name="Tani A."/>
            <person name="Ola A."/>
            <person name="Ogura Y."/>
            <person name="Katsura K."/>
            <person name="Hayashi T."/>
        </authorList>
    </citation>
    <scope>NUCLEOTIDE SEQUENCE</scope>
    <source>
        <strain evidence="3">NBRC 15686</strain>
    </source>
</reference>
<dbReference type="Pfam" id="PF04466">
    <property type="entry name" value="Terminase_3"/>
    <property type="match status" value="1"/>
</dbReference>
<dbReference type="Gene3D" id="3.30.420.280">
    <property type="match status" value="1"/>
</dbReference>
<dbReference type="RefSeq" id="WP_238222750.1">
    <property type="nucleotide sequence ID" value="NZ_BAAADH010000001.1"/>
</dbReference>
<dbReference type="InterPro" id="IPR027417">
    <property type="entry name" value="P-loop_NTPase"/>
</dbReference>
<evidence type="ECO:0000313" key="4">
    <source>
        <dbReference type="Proteomes" id="UP001055039"/>
    </source>
</evidence>
<evidence type="ECO:0000256" key="1">
    <source>
        <dbReference type="SAM" id="MobiDB-lite"/>
    </source>
</evidence>
<dbReference type="Gene3D" id="3.40.50.300">
    <property type="entry name" value="P-loop containing nucleotide triphosphate hydrolases"/>
    <property type="match status" value="1"/>
</dbReference>
<gene>
    <name evidence="3" type="ORF">LNAOJCKE_0943</name>
</gene>
<feature type="compositionally biased region" description="Gly residues" evidence="1">
    <location>
        <begin position="458"/>
        <end position="469"/>
    </location>
</feature>
<reference evidence="3" key="1">
    <citation type="journal article" date="2021" name="Front. Microbiol.">
        <title>Comprehensive Comparative Genomics and Phenotyping of Methylobacterium Species.</title>
        <authorList>
            <person name="Alessa O."/>
            <person name="Ogura Y."/>
            <person name="Fujitani Y."/>
            <person name="Takami H."/>
            <person name="Hayashi T."/>
            <person name="Sahin N."/>
            <person name="Tani A."/>
        </authorList>
    </citation>
    <scope>NUCLEOTIDE SEQUENCE</scope>
    <source>
        <strain evidence="3">NBRC 15686</strain>
    </source>
</reference>
<proteinExistence type="predicted"/>
<dbReference type="EMBL" id="BPRC01000001">
    <property type="protein sequence ID" value="GJE63745.1"/>
    <property type="molecule type" value="Genomic_DNA"/>
</dbReference>